<comment type="similarity">
    <text evidence="2 8">Belongs to the WD repeat IPI3/WDR18 family.</text>
</comment>
<dbReference type="InterPro" id="IPR045227">
    <property type="entry name" value="WDR18/Ipi3/RID3"/>
</dbReference>
<evidence type="ECO:0000256" key="7">
    <source>
        <dbReference type="PROSITE-ProRule" id="PRU00221"/>
    </source>
</evidence>
<organism evidence="10 11">
    <name type="scientific">Candida albicans P78048</name>
    <dbReference type="NCBI Taxonomy" id="1094989"/>
    <lineage>
        <taxon>Eukaryota</taxon>
        <taxon>Fungi</taxon>
        <taxon>Dikarya</taxon>
        <taxon>Ascomycota</taxon>
        <taxon>Saccharomycotina</taxon>
        <taxon>Pichiomycetes</taxon>
        <taxon>Debaryomycetaceae</taxon>
        <taxon>Candida/Lodderomyces clade</taxon>
        <taxon>Candida</taxon>
    </lineage>
</organism>
<evidence type="ECO:0000256" key="2">
    <source>
        <dbReference type="ARBA" id="ARBA00010143"/>
    </source>
</evidence>
<gene>
    <name evidence="10" type="ORF">MG3_00697</name>
</gene>
<keyword evidence="5" id="KW-0677">Repeat</keyword>
<sequence>MDEVVFYIAQGDPADKHSQESYGYVTSIHSSKQYASYRQADSHINGTTITGIGPGERIFTAVPNKALINVYSWGKESVDQRIPIPEALTCITLINHPNGSNNNSDNDDNQLYKLPNYRVPWLLAGGSKSGKLYIWELSSGNLLCVRDAHYQGITTIKGSSCGTFLITGGEDARCLVWNLAELISIYDKSDHQVKPYWQITDNTLPLTDLCLNDTHNINDLKLYTTSKDSTVRIYDIVTKSLLTTFILPSSAECITKDPANRALYVGLNNGLVRSIPLYSINSHTSVLESIGGMNKIITVDADPNLKETFVAHQQKTKTGDDKPVVVTKLTISFDGTSIISGDSEGRVFVSDIVTKQVVKSFTPCNSPIAYIAVETVPDDFVNNLATSTTTNKADKKHRMIPQFKRVLASTNSEEHQIFLDIPGKTTATTNATGNIDFATWLQSKQSEELQFKNLSGINSIVKQVGNENVSDLEERLQRVSQAYTELRNKHEELIKEHAKLLDKLE</sequence>
<dbReference type="AlphaFoldDB" id="A0AB34Q0B3"/>
<dbReference type="PANTHER" id="PTHR18763:SF0">
    <property type="entry name" value="WD REPEAT-CONTAINING PROTEIN 18"/>
    <property type="match status" value="1"/>
</dbReference>
<evidence type="ECO:0000256" key="3">
    <source>
        <dbReference type="ARBA" id="ARBA00011141"/>
    </source>
</evidence>
<feature type="coiled-coil region" evidence="9">
    <location>
        <begin position="462"/>
        <end position="503"/>
    </location>
</feature>
<dbReference type="Gene3D" id="2.130.10.10">
    <property type="entry name" value="YVTN repeat-like/Quinoprotein amine dehydrogenase"/>
    <property type="match status" value="1"/>
</dbReference>
<dbReference type="Proteomes" id="UP000030161">
    <property type="component" value="Unassembled WGS sequence"/>
</dbReference>
<evidence type="ECO:0000256" key="1">
    <source>
        <dbReference type="ARBA" id="ARBA00002355"/>
    </source>
</evidence>
<dbReference type="GO" id="GO:0006261">
    <property type="term" value="P:DNA-templated DNA replication"/>
    <property type="evidence" value="ECO:0007669"/>
    <property type="project" value="TreeGrafter"/>
</dbReference>
<protein>
    <recommendedName>
        <fullName evidence="6 8">Pre-rRNA-processing protein IPI3</fullName>
    </recommendedName>
</protein>
<dbReference type="GO" id="GO:0006364">
    <property type="term" value="P:rRNA processing"/>
    <property type="evidence" value="ECO:0007669"/>
    <property type="project" value="UniProtKB-UniRule"/>
</dbReference>
<comment type="caution">
    <text evidence="10">The sequence shown here is derived from an EMBL/GenBank/DDBJ whole genome shotgun (WGS) entry which is preliminary data.</text>
</comment>
<comment type="subcellular location">
    <subcellularLocation>
        <location evidence="8">Nucleus</location>
    </subcellularLocation>
</comment>
<feature type="repeat" description="WD" evidence="7">
    <location>
        <begin position="146"/>
        <end position="179"/>
    </location>
</feature>
<dbReference type="InterPro" id="IPR015943">
    <property type="entry name" value="WD40/YVTN_repeat-like_dom_sf"/>
</dbReference>
<evidence type="ECO:0000256" key="8">
    <source>
        <dbReference type="RuleBase" id="RU369067"/>
    </source>
</evidence>
<dbReference type="SUPFAM" id="SSF50978">
    <property type="entry name" value="WD40 repeat-like"/>
    <property type="match status" value="1"/>
</dbReference>
<comment type="subunit">
    <text evidence="3 8">Component of the RIX1 complex, composed of IPI1, RIX1/IPI2 and IPI3 in a 1:2:2 stoichiometry. The complex interacts (via RIX1) with MDN1 (via its hexameric AAA ATPase ring) and the pre-60S ribosome particles.</text>
</comment>
<dbReference type="InterPro" id="IPR001680">
    <property type="entry name" value="WD40_rpt"/>
</dbReference>
<proteinExistence type="inferred from homology"/>
<dbReference type="Pfam" id="PF00400">
    <property type="entry name" value="WD40"/>
    <property type="match status" value="1"/>
</dbReference>
<evidence type="ECO:0000256" key="5">
    <source>
        <dbReference type="ARBA" id="ARBA00022737"/>
    </source>
</evidence>
<dbReference type="InterPro" id="IPR036322">
    <property type="entry name" value="WD40_repeat_dom_sf"/>
</dbReference>
<reference evidence="10 11" key="1">
    <citation type="submission" date="2013-12" db="EMBL/GenBank/DDBJ databases">
        <title>The Genome Sequence of Candida albicans P78048.</title>
        <authorList>
            <consortium name="The Broad Institute Genome Sequencing Platform"/>
            <consortium name="The Broad Institute Genome Sequencing Center for Infectious Disease"/>
            <person name="Cuomo C."/>
            <person name="Bennett R."/>
            <person name="Hirakawa M."/>
            <person name="Noverr M."/>
            <person name="Mitchell A."/>
            <person name="Young S.K."/>
            <person name="Zeng Q."/>
            <person name="Gargeya S."/>
            <person name="Fitzgerald M."/>
            <person name="Abouelleil A."/>
            <person name="Alvarado L."/>
            <person name="Berlin A.M."/>
            <person name="Chapman S.B."/>
            <person name="Dewar J."/>
            <person name="Goldberg J."/>
            <person name="Griggs A."/>
            <person name="Gujja S."/>
            <person name="Hansen M."/>
            <person name="Howarth C."/>
            <person name="Imamovic A."/>
            <person name="Larimer J."/>
            <person name="McCowan C."/>
            <person name="Murphy C."/>
            <person name="Pearson M."/>
            <person name="Priest M."/>
            <person name="Roberts A."/>
            <person name="Saif S."/>
            <person name="Shea T."/>
            <person name="Sykes S."/>
            <person name="Wortman J."/>
            <person name="Nusbaum C."/>
            <person name="Birren B."/>
        </authorList>
    </citation>
    <scope>NUCLEOTIDE SEQUENCE [LARGE SCALE GENOMIC DNA]</scope>
    <source>
        <strain evidence="10 11">P78048</strain>
    </source>
</reference>
<keyword evidence="8" id="KW-0698">rRNA processing</keyword>
<evidence type="ECO:0000256" key="6">
    <source>
        <dbReference type="ARBA" id="ARBA00026229"/>
    </source>
</evidence>
<dbReference type="InterPro" id="IPR019775">
    <property type="entry name" value="WD40_repeat_CS"/>
</dbReference>
<evidence type="ECO:0000256" key="9">
    <source>
        <dbReference type="SAM" id="Coils"/>
    </source>
</evidence>
<comment type="function">
    <text evidence="1 8">Component of the RIX1 complex required for processing of ITS2 sequences from 35S pre-rRNA.</text>
</comment>
<dbReference type="GO" id="GO:0120330">
    <property type="term" value="C:rixosome complex"/>
    <property type="evidence" value="ECO:0007669"/>
    <property type="project" value="UniProtKB-UniRule"/>
</dbReference>
<dbReference type="GO" id="GO:0005656">
    <property type="term" value="C:nuclear pre-replicative complex"/>
    <property type="evidence" value="ECO:0007669"/>
    <property type="project" value="TreeGrafter"/>
</dbReference>
<dbReference type="PROSITE" id="PS50082">
    <property type="entry name" value="WD_REPEATS_2"/>
    <property type="match status" value="1"/>
</dbReference>
<evidence type="ECO:0000256" key="4">
    <source>
        <dbReference type="ARBA" id="ARBA00022574"/>
    </source>
</evidence>
<keyword evidence="9" id="KW-0175">Coiled coil</keyword>
<evidence type="ECO:0000313" key="10">
    <source>
        <dbReference type="EMBL" id="KGR21690.1"/>
    </source>
</evidence>
<name>A0AB34Q0B3_CANAX</name>
<keyword evidence="4 7" id="KW-0853">WD repeat</keyword>
<dbReference type="PANTHER" id="PTHR18763">
    <property type="entry name" value="WD-REPEAT PROTEIN 18"/>
    <property type="match status" value="1"/>
</dbReference>
<dbReference type="EMBL" id="AJIX01000003">
    <property type="protein sequence ID" value="KGR21690.1"/>
    <property type="molecule type" value="Genomic_DNA"/>
</dbReference>
<dbReference type="SMART" id="SM00320">
    <property type="entry name" value="WD40"/>
    <property type="match status" value="4"/>
</dbReference>
<accession>A0AB34Q0B3</accession>
<dbReference type="PROSITE" id="PS00678">
    <property type="entry name" value="WD_REPEATS_1"/>
    <property type="match status" value="1"/>
</dbReference>
<evidence type="ECO:0000313" key="11">
    <source>
        <dbReference type="Proteomes" id="UP000030161"/>
    </source>
</evidence>
<keyword evidence="8" id="KW-0539">Nucleus</keyword>